<organism evidence="9 10">
    <name type="scientific">Pallidibacillus thermolactis</name>
    <dbReference type="NCBI Taxonomy" id="251051"/>
    <lineage>
        <taxon>Bacteria</taxon>
        <taxon>Bacillati</taxon>
        <taxon>Bacillota</taxon>
        <taxon>Bacilli</taxon>
        <taxon>Bacillales</taxon>
        <taxon>Bacillaceae</taxon>
        <taxon>Pallidibacillus</taxon>
    </lineage>
</organism>
<evidence type="ECO:0000259" key="7">
    <source>
        <dbReference type="Pfam" id="PF02770"/>
    </source>
</evidence>
<dbReference type="Pfam" id="PF00441">
    <property type="entry name" value="Acyl-CoA_dh_1"/>
    <property type="match status" value="1"/>
</dbReference>
<sequence length="390" mass="43247">MDFNLSQEILEMKESIRDFVENTVEPVADQIEREDKIPERILEMSKEMGLFGLSIPEEYGGLGIGMVGKCAIYEELGRTSNGYTTVIGAHTGIGTVGIVELGSEEQKRKYLPKMATGELIGAFALTEPNAGSNASALKTSAVKRGDKYILNGSKHYITNGPIADVFTVMAVTDPKKGAKGITSFIVEKDFPGFVVGKKEEKMGLRGSYSSEIFFEDCEVPIDNVLGEEGMGYVNALKILANGRAGLAARNLGSSQKLLELSIKYAHEREQFGKPIFEQQIIQHYLAEMALQIETLRTFTYRVAWMVDQNMKMIKEAAMAKLLGSEVYNKVADLAVQIHGGIGYIKDYPIERYYRDARITKIYEGTSEIQRNIIAAQIHKEYMKSSSTVNV</sequence>
<evidence type="ECO:0000259" key="6">
    <source>
        <dbReference type="Pfam" id="PF00441"/>
    </source>
</evidence>
<dbReference type="InterPro" id="IPR009100">
    <property type="entry name" value="AcylCoA_DH/oxidase_NM_dom_sf"/>
</dbReference>
<feature type="domain" description="Acyl-CoA dehydrogenase/oxidase C-terminal" evidence="6">
    <location>
        <begin position="230"/>
        <end position="377"/>
    </location>
</feature>
<dbReference type="InterPro" id="IPR037069">
    <property type="entry name" value="AcylCoA_DH/ox_N_sf"/>
</dbReference>
<evidence type="ECO:0000256" key="4">
    <source>
        <dbReference type="ARBA" id="ARBA00022827"/>
    </source>
</evidence>
<dbReference type="RefSeq" id="WP_263061563.1">
    <property type="nucleotide sequence ID" value="NZ_JAOUSE010000020.1"/>
</dbReference>
<dbReference type="Gene3D" id="1.10.540.10">
    <property type="entry name" value="Acyl-CoA dehydrogenase/oxidase, N-terminal domain"/>
    <property type="match status" value="1"/>
</dbReference>
<feature type="domain" description="Acyl-CoA dehydrogenase/oxidase N-terminal" evidence="8">
    <location>
        <begin position="7"/>
        <end position="118"/>
    </location>
</feature>
<dbReference type="Gene3D" id="2.40.110.10">
    <property type="entry name" value="Butyryl-CoA Dehydrogenase, subunit A, domain 2"/>
    <property type="match status" value="1"/>
</dbReference>
<proteinExistence type="inferred from homology"/>
<dbReference type="InterPro" id="IPR036250">
    <property type="entry name" value="AcylCo_DH-like_C"/>
</dbReference>
<comment type="cofactor">
    <cofactor evidence="1 5">
        <name>FAD</name>
        <dbReference type="ChEBI" id="CHEBI:57692"/>
    </cofactor>
</comment>
<comment type="caution">
    <text evidence="9">The sequence shown here is derived from an EMBL/GenBank/DDBJ whole genome shotgun (WGS) entry which is preliminary data.</text>
</comment>
<evidence type="ECO:0000256" key="5">
    <source>
        <dbReference type="RuleBase" id="RU362125"/>
    </source>
</evidence>
<name>A0ABT2WHK8_9BACI</name>
<gene>
    <name evidence="9" type="ORF">OEV82_08200</name>
</gene>
<dbReference type="PANTHER" id="PTHR43884">
    <property type="entry name" value="ACYL-COA DEHYDROGENASE"/>
    <property type="match status" value="1"/>
</dbReference>
<protein>
    <submittedName>
        <fullName evidence="9">Acyl-CoA dehydrogenase family protein</fullName>
    </submittedName>
</protein>
<evidence type="ECO:0000259" key="8">
    <source>
        <dbReference type="Pfam" id="PF02771"/>
    </source>
</evidence>
<dbReference type="InterPro" id="IPR013786">
    <property type="entry name" value="AcylCoA_DH/ox_N"/>
</dbReference>
<evidence type="ECO:0000256" key="1">
    <source>
        <dbReference type="ARBA" id="ARBA00001974"/>
    </source>
</evidence>
<dbReference type="SUPFAM" id="SSF56645">
    <property type="entry name" value="Acyl-CoA dehydrogenase NM domain-like"/>
    <property type="match status" value="1"/>
</dbReference>
<evidence type="ECO:0000313" key="9">
    <source>
        <dbReference type="EMBL" id="MCU9594436.1"/>
    </source>
</evidence>
<keyword evidence="4 5" id="KW-0274">FAD</keyword>
<keyword evidence="10" id="KW-1185">Reference proteome</keyword>
<comment type="similarity">
    <text evidence="2 5">Belongs to the acyl-CoA dehydrogenase family.</text>
</comment>
<dbReference type="InterPro" id="IPR046373">
    <property type="entry name" value="Acyl-CoA_Oxase/DH_mid-dom_sf"/>
</dbReference>
<evidence type="ECO:0000256" key="2">
    <source>
        <dbReference type="ARBA" id="ARBA00009347"/>
    </source>
</evidence>
<dbReference type="InterPro" id="IPR006089">
    <property type="entry name" value="Acyl-CoA_DH_CS"/>
</dbReference>
<evidence type="ECO:0000256" key="3">
    <source>
        <dbReference type="ARBA" id="ARBA00022630"/>
    </source>
</evidence>
<dbReference type="Pfam" id="PF02770">
    <property type="entry name" value="Acyl-CoA_dh_M"/>
    <property type="match status" value="1"/>
</dbReference>
<dbReference type="PROSITE" id="PS00073">
    <property type="entry name" value="ACYL_COA_DH_2"/>
    <property type="match status" value="1"/>
</dbReference>
<keyword evidence="3 5" id="KW-0285">Flavoprotein</keyword>
<dbReference type="InterPro" id="IPR009075">
    <property type="entry name" value="AcylCo_DH/oxidase_C"/>
</dbReference>
<dbReference type="PANTHER" id="PTHR43884:SF12">
    <property type="entry name" value="ISOVALERYL-COA DEHYDROGENASE, MITOCHONDRIAL-RELATED"/>
    <property type="match status" value="1"/>
</dbReference>
<dbReference type="Proteomes" id="UP001208656">
    <property type="component" value="Unassembled WGS sequence"/>
</dbReference>
<dbReference type="PIRSF" id="PIRSF016578">
    <property type="entry name" value="HsaA"/>
    <property type="match status" value="1"/>
</dbReference>
<dbReference type="Pfam" id="PF02771">
    <property type="entry name" value="Acyl-CoA_dh_N"/>
    <property type="match status" value="1"/>
</dbReference>
<dbReference type="SUPFAM" id="SSF47203">
    <property type="entry name" value="Acyl-CoA dehydrogenase C-terminal domain-like"/>
    <property type="match status" value="1"/>
</dbReference>
<dbReference type="InterPro" id="IPR006091">
    <property type="entry name" value="Acyl-CoA_Oxase/DH_mid-dom"/>
</dbReference>
<feature type="domain" description="Acyl-CoA oxidase/dehydrogenase middle" evidence="7">
    <location>
        <begin position="122"/>
        <end position="217"/>
    </location>
</feature>
<keyword evidence="5" id="KW-0560">Oxidoreductase</keyword>
<dbReference type="EMBL" id="JAOUSE010000020">
    <property type="protein sequence ID" value="MCU9594436.1"/>
    <property type="molecule type" value="Genomic_DNA"/>
</dbReference>
<accession>A0ABT2WHK8</accession>
<evidence type="ECO:0000313" key="10">
    <source>
        <dbReference type="Proteomes" id="UP001208656"/>
    </source>
</evidence>
<dbReference type="Gene3D" id="1.20.140.10">
    <property type="entry name" value="Butyryl-CoA Dehydrogenase, subunit A, domain 3"/>
    <property type="match status" value="1"/>
</dbReference>
<reference evidence="9 10" key="1">
    <citation type="submission" date="2022-10" db="EMBL/GenBank/DDBJ databases">
        <title>Description of Fervidibacillus gen. nov. in the family Fervidibacillaceae fam. nov. with two species, Fervidibacillus albus sp. nov., and Fervidibacillus halotolerans sp. nov., isolated from tidal flat sediments.</title>
        <authorList>
            <person name="Kwon K.K."/>
            <person name="Yang S.-H."/>
        </authorList>
    </citation>
    <scope>NUCLEOTIDE SEQUENCE [LARGE SCALE GENOMIC DNA]</scope>
    <source>
        <strain evidence="9 10">DSM 23332</strain>
    </source>
</reference>